<evidence type="ECO:0000313" key="3">
    <source>
        <dbReference type="Proteomes" id="UP001500067"/>
    </source>
</evidence>
<dbReference type="EMBL" id="BAABFA010000011">
    <property type="protein sequence ID" value="GAA4465873.1"/>
    <property type="molecule type" value="Genomic_DNA"/>
</dbReference>
<keyword evidence="3" id="KW-1185">Reference proteome</keyword>
<evidence type="ECO:0000259" key="1">
    <source>
        <dbReference type="Pfam" id="PF21734"/>
    </source>
</evidence>
<dbReference type="Proteomes" id="UP001500067">
    <property type="component" value="Unassembled WGS sequence"/>
</dbReference>
<comment type="caution">
    <text evidence="2">The sequence shown here is derived from an EMBL/GenBank/DDBJ whole genome shotgun (WGS) entry which is preliminary data.</text>
</comment>
<organism evidence="2 3">
    <name type="scientific">Nemorincola caseinilytica</name>
    <dbReference type="NCBI Taxonomy" id="2054315"/>
    <lineage>
        <taxon>Bacteria</taxon>
        <taxon>Pseudomonadati</taxon>
        <taxon>Bacteroidota</taxon>
        <taxon>Chitinophagia</taxon>
        <taxon>Chitinophagales</taxon>
        <taxon>Chitinophagaceae</taxon>
        <taxon>Nemorincola</taxon>
    </lineage>
</organism>
<proteinExistence type="predicted"/>
<dbReference type="InterPro" id="IPR049141">
    <property type="entry name" value="10_blade"/>
</dbReference>
<feature type="domain" description="10-bladed beta-propeller" evidence="1">
    <location>
        <begin position="9"/>
        <end position="348"/>
    </location>
</feature>
<dbReference type="Pfam" id="PF21734">
    <property type="entry name" value="10_blade"/>
    <property type="match status" value="1"/>
</dbReference>
<evidence type="ECO:0000313" key="2">
    <source>
        <dbReference type="EMBL" id="GAA4465873.1"/>
    </source>
</evidence>
<sequence length="348" mass="39968">MLTLSLCASAQLASYVDNQNQVMVWDKGMIRKIDFLAPTSMKIGRSAIPYLDNSRSFKVYANNRVTPVNIGFTNNYYATDNLVVFLNQKSLNVFENGEVKNLTAVCDQYFVADSVVFFLDSYKGAYKAYYKGKTYNIEGYFSDSSLASIRVTDNIVAYNNFANQFRIFYLGELIAQEDYPVSGFEVGRNTVAYVDIDRKFKVFHSGRTFVLDDFPPKSYKVGDNVVAYLTADGYFKVFYDDSARSMGFMSGNYQVVDNIVAFKDQSNYLKVFYKGDVSTIDNYYPNNMVIQYNSLAYVNYGNTLRLFSEGETYDVTNAELTNWQLNYDVLMYQMGQNMFRVFYKGTEY</sequence>
<gene>
    <name evidence="2" type="ORF">GCM10023093_18820</name>
</gene>
<accession>A0ABP8NEZ8</accession>
<reference evidence="3" key="1">
    <citation type="journal article" date="2019" name="Int. J. Syst. Evol. Microbiol.">
        <title>The Global Catalogue of Microorganisms (GCM) 10K type strain sequencing project: providing services to taxonomists for standard genome sequencing and annotation.</title>
        <authorList>
            <consortium name="The Broad Institute Genomics Platform"/>
            <consortium name="The Broad Institute Genome Sequencing Center for Infectious Disease"/>
            <person name="Wu L."/>
            <person name="Ma J."/>
        </authorList>
    </citation>
    <scope>NUCLEOTIDE SEQUENCE [LARGE SCALE GENOMIC DNA]</scope>
    <source>
        <strain evidence="3">JCM 32105</strain>
    </source>
</reference>
<name>A0ABP8NEZ8_9BACT</name>
<protein>
    <recommendedName>
        <fullName evidence="1">10-bladed beta-propeller domain-containing protein</fullName>
    </recommendedName>
</protein>